<proteinExistence type="predicted"/>
<dbReference type="Proteomes" id="UP001164743">
    <property type="component" value="Chromosome 5A"/>
</dbReference>
<organism evidence="2 3">
    <name type="scientific">Puccinia triticina</name>
    <dbReference type="NCBI Taxonomy" id="208348"/>
    <lineage>
        <taxon>Eukaryota</taxon>
        <taxon>Fungi</taxon>
        <taxon>Dikarya</taxon>
        <taxon>Basidiomycota</taxon>
        <taxon>Pucciniomycotina</taxon>
        <taxon>Pucciniomycetes</taxon>
        <taxon>Pucciniales</taxon>
        <taxon>Pucciniaceae</taxon>
        <taxon>Puccinia</taxon>
    </lineage>
</organism>
<dbReference type="GeneID" id="77810532"/>
<dbReference type="RefSeq" id="XP_053020814.1">
    <property type="nucleotide sequence ID" value="XM_053169637.1"/>
</dbReference>
<evidence type="ECO:0000313" key="2">
    <source>
        <dbReference type="EMBL" id="WAQ85259.1"/>
    </source>
</evidence>
<feature type="compositionally biased region" description="Polar residues" evidence="1">
    <location>
        <begin position="294"/>
        <end position="307"/>
    </location>
</feature>
<name>A0ABY7CJ46_9BASI</name>
<evidence type="ECO:0000313" key="3">
    <source>
        <dbReference type="Proteomes" id="UP001164743"/>
    </source>
</evidence>
<feature type="region of interest" description="Disordered" evidence="1">
    <location>
        <begin position="53"/>
        <end position="74"/>
    </location>
</feature>
<keyword evidence="3" id="KW-1185">Reference proteome</keyword>
<reference evidence="2" key="1">
    <citation type="submission" date="2022-10" db="EMBL/GenBank/DDBJ databases">
        <title>Puccinia triticina Genome sequencing and assembly.</title>
        <authorList>
            <person name="Li C."/>
        </authorList>
    </citation>
    <scope>NUCLEOTIDE SEQUENCE</scope>
    <source>
        <strain evidence="2">Pt15</strain>
    </source>
</reference>
<accession>A0ABY7CJ46</accession>
<feature type="region of interest" description="Disordered" evidence="1">
    <location>
        <begin position="239"/>
        <end position="308"/>
    </location>
</feature>
<sequence length="350" mass="38190">MLLNSTNITHQRSNHIIATSCSSIPVTRQSSRSSSAESPLDAPKSPFRAEIDTRRMQSPCPVSPPSGGSSNWSSPSTCIFSSPLRPEEPCGVSSKITFDLGEMIDEAFFCSLLPPKPRLSVDVSSYKHILGEVEEEEAPHSTPLTAPRYTSDYAKVVDAQGSADPAAVENPIIRCLPDLHLLQTPLREAFREVFDYLSDETPDYAEQQTQHPYGTVNCTRGNLAAPLLSCDSTDLNSNISESDGKSSAALNPRPESCLPSLENGPPLIPLPTPPCNLKRRPAGVNRSTREKRSASQLMDSCAQSKASTRPKALSSGSFVFDRAFIRQTRHFKYWNAILEGPPLLRSSKFG</sequence>
<dbReference type="EMBL" id="CP110425">
    <property type="protein sequence ID" value="WAQ85259.1"/>
    <property type="molecule type" value="Genomic_DNA"/>
</dbReference>
<feature type="compositionally biased region" description="Low complexity" evidence="1">
    <location>
        <begin position="65"/>
        <end position="74"/>
    </location>
</feature>
<protein>
    <submittedName>
        <fullName evidence="2">Uncharacterized protein</fullName>
    </submittedName>
</protein>
<gene>
    <name evidence="2" type="ORF">PtA15_5A833</name>
</gene>
<evidence type="ECO:0000256" key="1">
    <source>
        <dbReference type="SAM" id="MobiDB-lite"/>
    </source>
</evidence>